<feature type="signal peptide" evidence="1">
    <location>
        <begin position="1"/>
        <end position="18"/>
    </location>
</feature>
<sequence length="117" mass="12130">MFSKIVLTFVALATMINAQGGGIVEEGTMTAFYPAGFVTCASGSQNTDLVIGVSGELLNTFECGHNVRVWNGNVQTPAKIEQLCLDCTGGDFVASPAVFAALGLSTAAPVPSMIWDP</sequence>
<dbReference type="InterPro" id="IPR036908">
    <property type="entry name" value="RlpA-like_sf"/>
</dbReference>
<feature type="chain" id="PRO_5007852589" description="RlpA-like protein double-psi beta-barrel domain-containing protein" evidence="1">
    <location>
        <begin position="19"/>
        <end position="117"/>
    </location>
</feature>
<reference evidence="2 3" key="1">
    <citation type="journal article" date="2016" name="Mol. Biol. Evol.">
        <title>Comparative Genomics of Early-Diverging Mushroom-Forming Fungi Provides Insights into the Origins of Lignocellulose Decay Capabilities.</title>
        <authorList>
            <person name="Nagy L.G."/>
            <person name="Riley R."/>
            <person name="Tritt A."/>
            <person name="Adam C."/>
            <person name="Daum C."/>
            <person name="Floudas D."/>
            <person name="Sun H."/>
            <person name="Yadav J.S."/>
            <person name="Pangilinan J."/>
            <person name="Larsson K.H."/>
            <person name="Matsuura K."/>
            <person name="Barry K."/>
            <person name="Labutti K."/>
            <person name="Kuo R."/>
            <person name="Ohm R.A."/>
            <person name="Bhattacharya S.S."/>
            <person name="Shirouzu T."/>
            <person name="Yoshinaga Y."/>
            <person name="Martin F.M."/>
            <person name="Grigoriev I.V."/>
            <person name="Hibbett D.S."/>
        </authorList>
    </citation>
    <scope>NUCLEOTIDE SEQUENCE [LARGE SCALE GENOMIC DNA]</scope>
    <source>
        <strain evidence="2 3">HHB9708</strain>
    </source>
</reference>
<dbReference type="EMBL" id="KV419426">
    <property type="protein sequence ID" value="KZS89657.1"/>
    <property type="molecule type" value="Genomic_DNA"/>
</dbReference>
<gene>
    <name evidence="2" type="ORF">SISNIDRAFT_489079</name>
</gene>
<dbReference type="Gene3D" id="2.40.40.10">
    <property type="entry name" value="RlpA-like domain"/>
    <property type="match status" value="1"/>
</dbReference>
<organism evidence="2 3">
    <name type="scientific">Sistotremastrum niveocremeum HHB9708</name>
    <dbReference type="NCBI Taxonomy" id="1314777"/>
    <lineage>
        <taxon>Eukaryota</taxon>
        <taxon>Fungi</taxon>
        <taxon>Dikarya</taxon>
        <taxon>Basidiomycota</taxon>
        <taxon>Agaricomycotina</taxon>
        <taxon>Agaricomycetes</taxon>
        <taxon>Sistotremastrales</taxon>
        <taxon>Sistotremastraceae</taxon>
        <taxon>Sertulicium</taxon>
        <taxon>Sertulicium niveocremeum</taxon>
    </lineage>
</organism>
<proteinExistence type="predicted"/>
<protein>
    <recommendedName>
        <fullName evidence="4">RlpA-like protein double-psi beta-barrel domain-containing protein</fullName>
    </recommendedName>
</protein>
<evidence type="ECO:0000313" key="2">
    <source>
        <dbReference type="EMBL" id="KZS89657.1"/>
    </source>
</evidence>
<accession>A0A164QH54</accession>
<dbReference type="SUPFAM" id="SSF50685">
    <property type="entry name" value="Barwin-like endoglucanases"/>
    <property type="match status" value="1"/>
</dbReference>
<dbReference type="CDD" id="cd22191">
    <property type="entry name" value="DPBB_RlpA_EXP_N-like"/>
    <property type="match status" value="1"/>
</dbReference>
<keyword evidence="3" id="KW-1185">Reference proteome</keyword>
<dbReference type="AlphaFoldDB" id="A0A164QH54"/>
<dbReference type="Proteomes" id="UP000076722">
    <property type="component" value="Unassembled WGS sequence"/>
</dbReference>
<evidence type="ECO:0008006" key="4">
    <source>
        <dbReference type="Google" id="ProtNLM"/>
    </source>
</evidence>
<evidence type="ECO:0000313" key="3">
    <source>
        <dbReference type="Proteomes" id="UP000076722"/>
    </source>
</evidence>
<keyword evidence="1" id="KW-0732">Signal</keyword>
<evidence type="ECO:0000256" key="1">
    <source>
        <dbReference type="SAM" id="SignalP"/>
    </source>
</evidence>
<name>A0A164QH54_9AGAM</name>